<feature type="transmembrane region" description="Helical" evidence="1">
    <location>
        <begin position="114"/>
        <end position="135"/>
    </location>
</feature>
<keyword evidence="3" id="KW-1185">Reference proteome</keyword>
<feature type="transmembrane region" description="Helical" evidence="1">
    <location>
        <begin position="142"/>
        <end position="162"/>
    </location>
</feature>
<organism evidence="2 3">
    <name type="scientific">Geoglobus acetivorans</name>
    <dbReference type="NCBI Taxonomy" id="565033"/>
    <lineage>
        <taxon>Archaea</taxon>
        <taxon>Methanobacteriati</taxon>
        <taxon>Methanobacteriota</taxon>
        <taxon>Archaeoglobi</taxon>
        <taxon>Archaeoglobales</taxon>
        <taxon>Archaeoglobaceae</taxon>
        <taxon>Geoglobus</taxon>
    </lineage>
</organism>
<proteinExistence type="predicted"/>
<evidence type="ECO:0000256" key="1">
    <source>
        <dbReference type="SAM" id="Phobius"/>
    </source>
</evidence>
<feature type="transmembrane region" description="Helical" evidence="1">
    <location>
        <begin position="12"/>
        <end position="30"/>
    </location>
</feature>
<evidence type="ECO:0008006" key="4">
    <source>
        <dbReference type="Google" id="ProtNLM"/>
    </source>
</evidence>
<accession>A0ABZ3H3Y3</accession>
<dbReference type="EMBL" id="CP087714">
    <property type="protein sequence ID" value="XAT64280.1"/>
    <property type="molecule type" value="Genomic_DNA"/>
</dbReference>
<dbReference type="GeneID" id="90448546"/>
<protein>
    <recommendedName>
        <fullName evidence="4">CPBP family intramembrane metalloprotease</fullName>
    </recommendedName>
</protein>
<name>A0ABZ3H3Y3_GEOAI</name>
<keyword evidence="1" id="KW-0472">Membrane</keyword>
<evidence type="ECO:0000313" key="2">
    <source>
        <dbReference type="EMBL" id="XAT64280.1"/>
    </source>
</evidence>
<dbReference type="Proteomes" id="UP001492541">
    <property type="component" value="Chromosome"/>
</dbReference>
<sequence>MRVKLTAKACGYSVSITAISYFTSLAFYALTPNPSLEARLIEALLLLAALWTVSRVFLKSQLSHADSSDFASSLIHVLALLAVGNAIPLVIVLTSGPERMFADARPSFIDKWNATIPAFAAIYWGIFSIIVAYIYHSAAYELFGGKTGIAASFLLFTVNYNAPLISGYWNLWDILFFGAAFSYSYSVNRNPLALASAYLISEVPLWWCLLAPLGSGAFAAYFAARFAVSVAAVMALAGKRFREK</sequence>
<evidence type="ECO:0000313" key="3">
    <source>
        <dbReference type="Proteomes" id="UP001492541"/>
    </source>
</evidence>
<keyword evidence="1" id="KW-1133">Transmembrane helix</keyword>
<keyword evidence="1" id="KW-0812">Transmembrane</keyword>
<reference evidence="2 3" key="1">
    <citation type="submission" date="2021-11" db="EMBL/GenBank/DDBJ databases">
        <title>Whole genome of Geoglobus acetivorans.</title>
        <authorList>
            <person name="Liu D."/>
        </authorList>
    </citation>
    <scope>NUCLEOTIDE SEQUENCE [LARGE SCALE GENOMIC DNA]</scope>
    <source>
        <strain evidence="2 3">SBH6</strain>
    </source>
</reference>
<dbReference type="RefSeq" id="WP_193806158.1">
    <property type="nucleotide sequence ID" value="NZ_CP087714.1"/>
</dbReference>
<feature type="transmembrane region" description="Helical" evidence="1">
    <location>
        <begin position="70"/>
        <end position="94"/>
    </location>
</feature>
<gene>
    <name evidence="2" type="ORF">LPQ35_02635</name>
</gene>
<feature type="transmembrane region" description="Helical" evidence="1">
    <location>
        <begin position="36"/>
        <end position="58"/>
    </location>
</feature>
<feature type="transmembrane region" description="Helical" evidence="1">
    <location>
        <begin position="218"/>
        <end position="238"/>
    </location>
</feature>